<dbReference type="eggNOG" id="ENOG5032Y8I">
    <property type="taxonomic scope" value="Bacteria"/>
</dbReference>
<dbReference type="AlphaFoldDB" id="W9VWZ5"/>
<comment type="caution">
    <text evidence="1">The sequence shown here is derived from an EMBL/GenBank/DDBJ whole genome shotgun (WGS) entry which is preliminary data.</text>
</comment>
<accession>W9VWZ5</accession>
<dbReference type="Proteomes" id="UP000019460">
    <property type="component" value="Unassembled WGS sequence"/>
</dbReference>
<reference evidence="1 2" key="1">
    <citation type="submission" date="2012-11" db="EMBL/GenBank/DDBJ databases">
        <title>Genome assembly of Thiorhodococcus sp. AK35.</title>
        <authorList>
            <person name="Nupur N."/>
            <person name="Khatri I."/>
            <person name="Subramanian S."/>
            <person name="Pinnaka A."/>
        </authorList>
    </citation>
    <scope>NUCLEOTIDE SEQUENCE [LARGE SCALE GENOMIC DNA]</scope>
    <source>
        <strain evidence="1 2">AK35</strain>
    </source>
</reference>
<dbReference type="RefSeq" id="WP_052348053.1">
    <property type="nucleotide sequence ID" value="NZ_AONC01000034.1"/>
</dbReference>
<evidence type="ECO:0000313" key="2">
    <source>
        <dbReference type="Proteomes" id="UP000019460"/>
    </source>
</evidence>
<gene>
    <name evidence="1" type="ORF">D779_1995</name>
</gene>
<keyword evidence="2" id="KW-1185">Reference proteome</keyword>
<dbReference type="OrthoDB" id="5770106at2"/>
<organism evidence="1 2">
    <name type="scientific">Imhoffiella purpurea</name>
    <dbReference type="NCBI Taxonomy" id="1249627"/>
    <lineage>
        <taxon>Bacteria</taxon>
        <taxon>Pseudomonadati</taxon>
        <taxon>Pseudomonadota</taxon>
        <taxon>Gammaproteobacteria</taxon>
        <taxon>Chromatiales</taxon>
        <taxon>Chromatiaceae</taxon>
        <taxon>Imhoffiella</taxon>
    </lineage>
</organism>
<sequence length="93" mass="10565">MQHLIAMLSADDLGRLDRRVLESKVGDLIRGYAHEGTAERAESVVRHLEALYLHPEVCRDPEEQCAYRRFARHWRWIAGHRGAPRCAAATASS</sequence>
<protein>
    <submittedName>
        <fullName evidence="1">Uncharacterized protein</fullName>
    </submittedName>
</protein>
<dbReference type="EMBL" id="AONC01000034">
    <property type="protein sequence ID" value="EXJ14940.1"/>
    <property type="molecule type" value="Genomic_DNA"/>
</dbReference>
<name>W9VWZ5_9GAMM</name>
<evidence type="ECO:0000313" key="1">
    <source>
        <dbReference type="EMBL" id="EXJ14940.1"/>
    </source>
</evidence>
<proteinExistence type="predicted"/>